<dbReference type="Proteomes" id="UP000805614">
    <property type="component" value="Unassembled WGS sequence"/>
</dbReference>
<dbReference type="Gene3D" id="3.30.360.10">
    <property type="entry name" value="Dihydrodipicolinate Reductase, domain 2"/>
    <property type="match status" value="1"/>
</dbReference>
<dbReference type="InterPro" id="IPR036291">
    <property type="entry name" value="NAD(P)-bd_dom_sf"/>
</dbReference>
<dbReference type="Pfam" id="PF22725">
    <property type="entry name" value="GFO_IDH_MocA_C3"/>
    <property type="match status" value="1"/>
</dbReference>
<organism evidence="5 6">
    <name type="scientific">Actinomadura alba</name>
    <dbReference type="NCBI Taxonomy" id="406431"/>
    <lineage>
        <taxon>Bacteria</taxon>
        <taxon>Bacillati</taxon>
        <taxon>Actinomycetota</taxon>
        <taxon>Actinomycetes</taxon>
        <taxon>Streptosporangiales</taxon>
        <taxon>Thermomonosporaceae</taxon>
        <taxon>Actinomadura</taxon>
    </lineage>
</organism>
<evidence type="ECO:0000259" key="4">
    <source>
        <dbReference type="Pfam" id="PF22725"/>
    </source>
</evidence>
<dbReference type="PANTHER" id="PTHR42840:SF3">
    <property type="entry name" value="BINDING ROSSMANN FOLD OXIDOREDUCTASE, PUTATIVE (AFU_ORTHOLOGUE AFUA_2G10240)-RELATED"/>
    <property type="match status" value="1"/>
</dbReference>
<dbReference type="RefSeq" id="WP_187245263.1">
    <property type="nucleotide sequence ID" value="NZ_BAAAOK010000019.1"/>
</dbReference>
<dbReference type="Pfam" id="PF01408">
    <property type="entry name" value="GFO_IDH_MocA"/>
    <property type="match status" value="1"/>
</dbReference>
<keyword evidence="2" id="KW-0560">Oxidoreductase</keyword>
<sequence length="342" mass="35730">MRIGLAGAGRIGASHAATLSVLSEVESLLIADADERRAAEVASALKGRAGSVRAAGTVDELFGAGLDGLVVAAATNAHTELVKRAAAVGLPVFCEKPVAPDIAGTLDVIEAVREARIPVQVGFQRRFDAGYTAARDAVVTGRLGWLHTVRSCTLDPAPPPREFIPVSGGIFRDCAVHDIDSIRFVTGHEVVEVMAVGANRGDEIFRESGDADTAAAVLTLDDGTLALISASRYNAAGYDARLEVLGSKDSIVAGLDERTPLTRAQETGGGNVYGSFQERFADAYAAELRAFTELVAGRIENPCTPEEALEAFYVAEACERSRREGAAVRVAAVRVAAVRAGG</sequence>
<feature type="domain" description="Gfo/Idh/MocA-like oxidoreductase N-terminal" evidence="3">
    <location>
        <begin position="1"/>
        <end position="123"/>
    </location>
</feature>
<evidence type="ECO:0000259" key="3">
    <source>
        <dbReference type="Pfam" id="PF01408"/>
    </source>
</evidence>
<evidence type="ECO:0000313" key="6">
    <source>
        <dbReference type="Proteomes" id="UP000805614"/>
    </source>
</evidence>
<accession>A0ABR7LTU3</accession>
<dbReference type="SUPFAM" id="SSF51735">
    <property type="entry name" value="NAD(P)-binding Rossmann-fold domains"/>
    <property type="match status" value="1"/>
</dbReference>
<protein>
    <submittedName>
        <fullName evidence="5">Gfo/Idh/MocA family oxidoreductase</fullName>
    </submittedName>
</protein>
<dbReference type="PANTHER" id="PTHR42840">
    <property type="entry name" value="NAD(P)-BINDING ROSSMANN-FOLD SUPERFAMILY PROTEIN-RELATED"/>
    <property type="match status" value="1"/>
</dbReference>
<name>A0ABR7LTU3_9ACTN</name>
<proteinExistence type="inferred from homology"/>
<dbReference type="EMBL" id="JABVEC010000017">
    <property type="protein sequence ID" value="MBC6468263.1"/>
    <property type="molecule type" value="Genomic_DNA"/>
</dbReference>
<dbReference type="InterPro" id="IPR055170">
    <property type="entry name" value="GFO_IDH_MocA-like_dom"/>
</dbReference>
<gene>
    <name evidence="5" type="ORF">HKK74_22600</name>
</gene>
<feature type="domain" description="GFO/IDH/MocA-like oxidoreductase" evidence="4">
    <location>
        <begin position="131"/>
        <end position="251"/>
    </location>
</feature>
<evidence type="ECO:0000313" key="5">
    <source>
        <dbReference type="EMBL" id="MBC6468263.1"/>
    </source>
</evidence>
<dbReference type="SUPFAM" id="SSF55347">
    <property type="entry name" value="Glyceraldehyde-3-phosphate dehydrogenase-like, C-terminal domain"/>
    <property type="match status" value="1"/>
</dbReference>
<dbReference type="InterPro" id="IPR000683">
    <property type="entry name" value="Gfo/Idh/MocA-like_OxRdtase_N"/>
</dbReference>
<keyword evidence="6" id="KW-1185">Reference proteome</keyword>
<comment type="caution">
    <text evidence="5">The sequence shown here is derived from an EMBL/GenBank/DDBJ whole genome shotgun (WGS) entry which is preliminary data.</text>
</comment>
<evidence type="ECO:0000256" key="1">
    <source>
        <dbReference type="ARBA" id="ARBA00010928"/>
    </source>
</evidence>
<dbReference type="Gene3D" id="3.40.50.720">
    <property type="entry name" value="NAD(P)-binding Rossmann-like Domain"/>
    <property type="match status" value="1"/>
</dbReference>
<comment type="similarity">
    <text evidence="1">Belongs to the Gfo/Idh/MocA family.</text>
</comment>
<reference evidence="5 6" key="1">
    <citation type="submission" date="2020-06" db="EMBL/GenBank/DDBJ databases">
        <title>Actinomadura xiongansis sp. nov., isolated from soil of Baiyangdian.</title>
        <authorList>
            <person name="Zhang X."/>
        </authorList>
    </citation>
    <scope>NUCLEOTIDE SEQUENCE [LARGE SCALE GENOMIC DNA]</scope>
    <source>
        <strain evidence="5 6">HBUM206468</strain>
    </source>
</reference>
<evidence type="ECO:0000256" key="2">
    <source>
        <dbReference type="ARBA" id="ARBA00023002"/>
    </source>
</evidence>